<dbReference type="AlphaFoldDB" id="A0A7T3RD27"/>
<accession>A0A7T3RD27</accession>
<proteinExistence type="predicted"/>
<evidence type="ECO:0000313" key="1">
    <source>
        <dbReference type="EMBL" id="QQA00861.1"/>
    </source>
</evidence>
<gene>
    <name evidence="1" type="ORF">IWA51_11495</name>
</gene>
<name>A0A7T3RD27_9SPIR</name>
<dbReference type="Proteomes" id="UP000595224">
    <property type="component" value="Chromosome"/>
</dbReference>
<sequence>MQQEKMQEERPLLRINDNFKKIIITGDDIKKKTNEKGIITIGLLDFLLNDDIL</sequence>
<dbReference type="KEGG" id="tper:IWA51_11495"/>
<keyword evidence="2" id="KW-1185">Reference proteome</keyword>
<dbReference type="EMBL" id="CP064936">
    <property type="protein sequence ID" value="QQA00861.1"/>
    <property type="molecule type" value="Genomic_DNA"/>
</dbReference>
<evidence type="ECO:0000313" key="2">
    <source>
        <dbReference type="Proteomes" id="UP000595224"/>
    </source>
</evidence>
<protein>
    <submittedName>
        <fullName evidence="1">Uncharacterized protein</fullName>
    </submittedName>
</protein>
<reference evidence="1 2" key="1">
    <citation type="submission" date="2020-11" db="EMBL/GenBank/DDBJ databases">
        <title>Treponema Peruensis nv. sp., first commensal Treponema isolated from human feces.</title>
        <authorList>
            <person name="Belkhou C."/>
            <person name="Raes J."/>
        </authorList>
    </citation>
    <scope>NUCLEOTIDE SEQUENCE [LARGE SCALE GENOMIC DNA]</scope>
    <source>
        <strain evidence="1 2">RCC2812</strain>
    </source>
</reference>
<organism evidence="1 2">
    <name type="scientific">Treponema peruense</name>
    <dbReference type="NCBI Taxonomy" id="2787628"/>
    <lineage>
        <taxon>Bacteria</taxon>
        <taxon>Pseudomonadati</taxon>
        <taxon>Spirochaetota</taxon>
        <taxon>Spirochaetia</taxon>
        <taxon>Spirochaetales</taxon>
        <taxon>Treponemataceae</taxon>
        <taxon>Treponema</taxon>
    </lineage>
</organism>
<dbReference type="RefSeq" id="WP_198442524.1">
    <property type="nucleotide sequence ID" value="NZ_CBCSHE010000005.1"/>
</dbReference>